<dbReference type="EMBL" id="FNHW01000004">
    <property type="protein sequence ID" value="SDN42209.1"/>
    <property type="molecule type" value="Genomic_DNA"/>
</dbReference>
<dbReference type="InterPro" id="IPR009776">
    <property type="entry name" value="Spore_0_M"/>
</dbReference>
<dbReference type="PANTHER" id="PTHR40053">
    <property type="entry name" value="SPORULATION-CONTROL PROTEIN SPO0M"/>
    <property type="match status" value="1"/>
</dbReference>
<organism evidence="1 2">
    <name type="scientific">Fictibacillus solisalsi</name>
    <dbReference type="NCBI Taxonomy" id="459525"/>
    <lineage>
        <taxon>Bacteria</taxon>
        <taxon>Bacillati</taxon>
        <taxon>Bacillota</taxon>
        <taxon>Bacilli</taxon>
        <taxon>Bacillales</taxon>
        <taxon>Fictibacillaceae</taxon>
        <taxon>Fictibacillus</taxon>
    </lineage>
</organism>
<dbReference type="PANTHER" id="PTHR40053:SF1">
    <property type="entry name" value="SPORULATION-CONTROL PROTEIN SPO0M"/>
    <property type="match status" value="1"/>
</dbReference>
<reference evidence="2" key="1">
    <citation type="submission" date="2016-10" db="EMBL/GenBank/DDBJ databases">
        <authorList>
            <person name="Varghese N."/>
            <person name="Submissions S."/>
        </authorList>
    </citation>
    <scope>NUCLEOTIDE SEQUENCE [LARGE SCALE GENOMIC DNA]</scope>
    <source>
        <strain evidence="2">CGMCC 1.6854</strain>
    </source>
</reference>
<evidence type="ECO:0000313" key="1">
    <source>
        <dbReference type="EMBL" id="SDN42209.1"/>
    </source>
</evidence>
<protein>
    <submittedName>
        <fullName evidence="1">Sporulation-control protein</fullName>
    </submittedName>
</protein>
<name>A0A1H0B9A0_9BACL</name>
<accession>A0A1H0B9A0</accession>
<evidence type="ECO:0000313" key="2">
    <source>
        <dbReference type="Proteomes" id="UP000199544"/>
    </source>
</evidence>
<dbReference type="OrthoDB" id="2351239at2"/>
<dbReference type="Pfam" id="PF07070">
    <property type="entry name" value="Spo0M"/>
    <property type="match status" value="1"/>
</dbReference>
<sequence length="257" mass="28841">MSFMNKMLASIGIGAATVDTILNSNRFTPGGEITGTVQIVGGKVAQPIDSVSLFLMTEYIRETDDKKIHEHAVIVRHKVTDHLIIQPGETKRIPFSFHLPLDVPLSIGHTPVWLKTGVDIKNAVDPEDKDYITVNPDPLVSKAMEAIEGLDFVLRKAKCEAVSRYNRRRLPFVQEFEYVPTGMFRGKLDELEAVFFSDGTTLEILLEIDKKANGLFGLLEEAMDMDEKHIRLSFTERELQNTSHLTGKLTAAIQQYI</sequence>
<gene>
    <name evidence="1" type="ORF">SAMN04488137_4414</name>
</gene>
<proteinExistence type="predicted"/>
<dbReference type="Proteomes" id="UP000199544">
    <property type="component" value="Unassembled WGS sequence"/>
</dbReference>
<keyword evidence="2" id="KW-1185">Reference proteome</keyword>
<dbReference type="STRING" id="459525.SAMN04488137_4414"/>
<dbReference type="AlphaFoldDB" id="A0A1H0B9A0"/>